<evidence type="ECO:0000313" key="3">
    <source>
        <dbReference type="EMBL" id="ALC46656.1"/>
    </source>
</evidence>
<name>A0A0M5J500_DROBS</name>
<dbReference type="Gene3D" id="3.30.460.10">
    <property type="entry name" value="Beta Polymerase, domain 2"/>
    <property type="match status" value="1"/>
</dbReference>
<dbReference type="Pfam" id="PF22600">
    <property type="entry name" value="MTPAP-like_central"/>
    <property type="match status" value="1"/>
</dbReference>
<dbReference type="InterPro" id="IPR043519">
    <property type="entry name" value="NT_sf"/>
</dbReference>
<sequence length="515" mass="58782">MAEDQRKPKSLLYLNPLTLEASFFLETLEEVSRQNEPQLDPYLTNLLERIVVGIEQYLDKKPAYIVPKERQQVASEQKQQNGTQSTGVAFVLPNEMQKIRRTFNCAACTHRIVGTTITKAVAHLAEQHPNPNPNPTQGQRPTAPKKLEKKRAEVEARAKVLALPKSKALLTGDITNKFKDKYKLADKLKVIPEYDVIEQALCNLLSPFSSQTVRVYKFGSRITGIGNCSSDLDVFIDIGNSFHTFEHRASKETLTKLRALRALFCASREWRIINVIEQARVPIIKTLHLSSGIECDICFNSLGFCNTNLLKYIFETQPIAQFMCIYLKTWLERCRLAEQLTTYSIALMVIYFLQTKNLLPSVLELQEEPLMTQKVFVGPWISNFAHKSLADLKLDTIEVTISCIKEFVKEFFKFYATFKYESFLVCPYFGKEKISISTMEAALPPRYREYASQHPESALQLRKPMVVQDPIQLNHNVTKAVSKYGLQTFVEYCQQSVTILGDQSENLKKHSNNTA</sequence>
<protein>
    <submittedName>
        <fullName evidence="3">CG1091</fullName>
    </submittedName>
</protein>
<dbReference type="GO" id="GO:0031123">
    <property type="term" value="P:RNA 3'-end processing"/>
    <property type="evidence" value="ECO:0007669"/>
    <property type="project" value="TreeGrafter"/>
</dbReference>
<feature type="domain" description="Poly(A) RNA polymerase mitochondrial-like central palm" evidence="2">
    <location>
        <begin position="210"/>
        <end position="313"/>
    </location>
</feature>
<dbReference type="OrthoDB" id="407432at2759"/>
<proteinExistence type="predicted"/>
<organism evidence="3 4">
    <name type="scientific">Drosophila busckii</name>
    <name type="common">Fruit fly</name>
    <dbReference type="NCBI Taxonomy" id="30019"/>
    <lineage>
        <taxon>Eukaryota</taxon>
        <taxon>Metazoa</taxon>
        <taxon>Ecdysozoa</taxon>
        <taxon>Arthropoda</taxon>
        <taxon>Hexapoda</taxon>
        <taxon>Insecta</taxon>
        <taxon>Pterygota</taxon>
        <taxon>Neoptera</taxon>
        <taxon>Endopterygota</taxon>
        <taxon>Diptera</taxon>
        <taxon>Brachycera</taxon>
        <taxon>Muscomorpha</taxon>
        <taxon>Ephydroidea</taxon>
        <taxon>Drosophilidae</taxon>
        <taxon>Drosophila</taxon>
    </lineage>
</organism>
<reference evidence="3 4" key="1">
    <citation type="submission" date="2015-08" db="EMBL/GenBank/DDBJ databases">
        <title>Ancestral chromatin configuration constrains chromatin evolution on differentiating sex chromosomes in Drosophila.</title>
        <authorList>
            <person name="Zhou Q."/>
            <person name="Bachtrog D."/>
        </authorList>
    </citation>
    <scope>NUCLEOTIDE SEQUENCE [LARGE SCALE GENOMIC DNA]</scope>
    <source>
        <tissue evidence="3">Whole larvae</tissue>
    </source>
</reference>
<keyword evidence="4" id="KW-1185">Reference proteome</keyword>
<dbReference type="SUPFAM" id="SSF81631">
    <property type="entry name" value="PAP/OAS1 substrate-binding domain"/>
    <property type="match status" value="1"/>
</dbReference>
<dbReference type="InterPro" id="IPR054708">
    <property type="entry name" value="MTPAP-like_central"/>
</dbReference>
<dbReference type="EMBL" id="CP012526">
    <property type="protein sequence ID" value="ALC46656.1"/>
    <property type="molecule type" value="Genomic_DNA"/>
</dbReference>
<evidence type="ECO:0000313" key="4">
    <source>
        <dbReference type="Proteomes" id="UP000494163"/>
    </source>
</evidence>
<dbReference type="CDD" id="cd05402">
    <property type="entry name" value="NT_PAP_TUTase"/>
    <property type="match status" value="1"/>
</dbReference>
<dbReference type="STRING" id="30019.A0A0M5J500"/>
<gene>
    <name evidence="3" type="ORF">Dbus_chr3Rg1406</name>
</gene>
<dbReference type="Proteomes" id="UP000494163">
    <property type="component" value="Chromosome 3R"/>
</dbReference>
<dbReference type="OMA" id="KTWLERC"/>
<dbReference type="SUPFAM" id="SSF81301">
    <property type="entry name" value="Nucleotidyltransferase"/>
    <property type="match status" value="1"/>
</dbReference>
<dbReference type="Gene3D" id="1.10.1410.10">
    <property type="match status" value="1"/>
</dbReference>
<evidence type="ECO:0000256" key="1">
    <source>
        <dbReference type="SAM" id="MobiDB-lite"/>
    </source>
</evidence>
<accession>A0A0M5J500</accession>
<dbReference type="PANTHER" id="PTHR12271">
    <property type="entry name" value="POLY A POLYMERASE CID PAP -RELATED"/>
    <property type="match status" value="1"/>
</dbReference>
<evidence type="ECO:0000259" key="2">
    <source>
        <dbReference type="Pfam" id="PF22600"/>
    </source>
</evidence>
<dbReference type="AlphaFoldDB" id="A0A0M5J500"/>
<feature type="region of interest" description="Disordered" evidence="1">
    <location>
        <begin position="126"/>
        <end position="151"/>
    </location>
</feature>
<dbReference type="GO" id="GO:0050265">
    <property type="term" value="F:RNA uridylyltransferase activity"/>
    <property type="evidence" value="ECO:0007669"/>
    <property type="project" value="TreeGrafter"/>
</dbReference>
<dbReference type="PANTHER" id="PTHR12271:SF66">
    <property type="entry name" value="TERMINAL URIDYLYLTRANSFERASE TAILOR"/>
    <property type="match status" value="1"/>
</dbReference>